<evidence type="ECO:0000313" key="3">
    <source>
        <dbReference type="EMBL" id="KAK0392882.1"/>
    </source>
</evidence>
<comment type="caution">
    <text evidence="3">The sequence shown here is derived from an EMBL/GenBank/DDBJ whole genome shotgun (WGS) entry which is preliminary data.</text>
</comment>
<sequence length="308" mass="32016">MKSSIFIAATSAILAVAGPVGLRKRAMATHWDIEVVTVTVTAGSEPSAAVFIENVAPEVPKPSSAPVPAPAPAPEPTTSVVQPPPPPPKIKKPAAPQPQPKIEPAPEPEPTTSVVVEQPAPSADADSGNNNGGDQAGVSGDYKSTCLKQHNIHRSNHSAPALQWDDQLASWAEQLANTCVFEHDTSMGTMGQNLASWGSTTDIDDEALKSAAGAITNQWYNGEMGSFNGVYGSANPPSSLPLGAYGHFTQVVWKDTQKVGCATVKCAAGTVLSMQSWYTVCNYSPPGNYGGQYGTNVLKPLGAATVTI</sequence>
<dbReference type="InterPro" id="IPR035940">
    <property type="entry name" value="CAP_sf"/>
</dbReference>
<dbReference type="SUPFAM" id="SSF55797">
    <property type="entry name" value="PR-1-like"/>
    <property type="match status" value="1"/>
</dbReference>
<organism evidence="3 4">
    <name type="scientific">Sarocladium strictum</name>
    <name type="common">Black bundle disease fungus</name>
    <name type="synonym">Acremonium strictum</name>
    <dbReference type="NCBI Taxonomy" id="5046"/>
    <lineage>
        <taxon>Eukaryota</taxon>
        <taxon>Fungi</taxon>
        <taxon>Dikarya</taxon>
        <taxon>Ascomycota</taxon>
        <taxon>Pezizomycotina</taxon>
        <taxon>Sordariomycetes</taxon>
        <taxon>Hypocreomycetidae</taxon>
        <taxon>Hypocreales</taxon>
        <taxon>Sarocladiaceae</taxon>
        <taxon>Sarocladium</taxon>
    </lineage>
</organism>
<feature type="compositionally biased region" description="Pro residues" evidence="1">
    <location>
        <begin position="95"/>
        <end position="109"/>
    </location>
</feature>
<evidence type="ECO:0000259" key="2">
    <source>
        <dbReference type="SMART" id="SM00198"/>
    </source>
</evidence>
<gene>
    <name evidence="3" type="ORF">NLU13_2376</name>
</gene>
<dbReference type="CDD" id="cd05380">
    <property type="entry name" value="CAP_euk"/>
    <property type="match status" value="1"/>
</dbReference>
<dbReference type="InterPro" id="IPR014044">
    <property type="entry name" value="CAP_dom"/>
</dbReference>
<feature type="compositionally biased region" description="Pro residues" evidence="1">
    <location>
        <begin position="59"/>
        <end position="75"/>
    </location>
</feature>
<dbReference type="Gene3D" id="3.40.33.10">
    <property type="entry name" value="CAP"/>
    <property type="match status" value="1"/>
</dbReference>
<dbReference type="Pfam" id="PF00188">
    <property type="entry name" value="CAP"/>
    <property type="match status" value="1"/>
</dbReference>
<feature type="compositionally biased region" description="Low complexity" evidence="1">
    <location>
        <begin position="110"/>
        <end position="119"/>
    </location>
</feature>
<evidence type="ECO:0000313" key="4">
    <source>
        <dbReference type="Proteomes" id="UP001175261"/>
    </source>
</evidence>
<proteinExistence type="predicted"/>
<dbReference type="InterPro" id="IPR001283">
    <property type="entry name" value="CRISP-related"/>
</dbReference>
<dbReference type="PROSITE" id="PS01009">
    <property type="entry name" value="CRISP_1"/>
    <property type="match status" value="1"/>
</dbReference>
<dbReference type="PRINTS" id="PR00837">
    <property type="entry name" value="V5TPXLIKE"/>
</dbReference>
<protein>
    <recommendedName>
        <fullName evidence="2">SCP domain-containing protein</fullName>
    </recommendedName>
</protein>
<dbReference type="SMART" id="SM00198">
    <property type="entry name" value="SCP"/>
    <property type="match status" value="1"/>
</dbReference>
<dbReference type="InterPro" id="IPR018244">
    <property type="entry name" value="Allrgn_V5/Tpx1_CS"/>
</dbReference>
<name>A0AA39LD64_SARSR</name>
<dbReference type="EMBL" id="JAPDFR010000001">
    <property type="protein sequence ID" value="KAK0392882.1"/>
    <property type="molecule type" value="Genomic_DNA"/>
</dbReference>
<dbReference type="GO" id="GO:0005576">
    <property type="term" value="C:extracellular region"/>
    <property type="evidence" value="ECO:0007669"/>
    <property type="project" value="InterPro"/>
</dbReference>
<dbReference type="AlphaFoldDB" id="A0AA39LD64"/>
<accession>A0AA39LD64</accession>
<reference evidence="3" key="1">
    <citation type="submission" date="2022-10" db="EMBL/GenBank/DDBJ databases">
        <title>Determination and structural analysis of whole genome sequence of Sarocladium strictum F4-1.</title>
        <authorList>
            <person name="Hu L."/>
            <person name="Jiang Y."/>
        </authorList>
    </citation>
    <scope>NUCLEOTIDE SEQUENCE</scope>
    <source>
        <strain evidence="3">F4-1</strain>
    </source>
</reference>
<dbReference type="PANTHER" id="PTHR10334">
    <property type="entry name" value="CYSTEINE-RICH SECRETORY PROTEIN-RELATED"/>
    <property type="match status" value="1"/>
</dbReference>
<dbReference type="Proteomes" id="UP001175261">
    <property type="component" value="Unassembled WGS sequence"/>
</dbReference>
<keyword evidence="4" id="KW-1185">Reference proteome</keyword>
<evidence type="ECO:0000256" key="1">
    <source>
        <dbReference type="SAM" id="MobiDB-lite"/>
    </source>
</evidence>
<feature type="domain" description="SCP" evidence="2">
    <location>
        <begin position="141"/>
        <end position="291"/>
    </location>
</feature>
<feature type="region of interest" description="Disordered" evidence="1">
    <location>
        <begin position="59"/>
        <end position="142"/>
    </location>
</feature>